<proteinExistence type="predicted"/>
<protein>
    <submittedName>
        <fullName evidence="1">Uncharacterized protein</fullName>
    </submittedName>
</protein>
<organism evidence="1 2">
    <name type="scientific">Catagonus wagneri</name>
    <name type="common">Chacoan peccary</name>
    <dbReference type="NCBI Taxonomy" id="51154"/>
    <lineage>
        <taxon>Eukaryota</taxon>
        <taxon>Metazoa</taxon>
        <taxon>Chordata</taxon>
        <taxon>Craniata</taxon>
        <taxon>Vertebrata</taxon>
        <taxon>Euteleostomi</taxon>
        <taxon>Mammalia</taxon>
        <taxon>Eutheria</taxon>
        <taxon>Laurasiatheria</taxon>
        <taxon>Artiodactyla</taxon>
        <taxon>Suina</taxon>
        <taxon>Tayassuidae</taxon>
        <taxon>Catagonus</taxon>
    </lineage>
</organism>
<evidence type="ECO:0000313" key="2">
    <source>
        <dbReference type="Proteomes" id="UP000694540"/>
    </source>
</evidence>
<sequence length="97" mass="10595">TPSLGTSTCHGCGPFPLPLASPKVKDKDIFRRATKKSFGSFSGSAQACNLPQGLSGRYLQPVKLRRGILLLMLFLDRNFVLKALENQPSSFELRSKG</sequence>
<dbReference type="GeneTree" id="ENSGT00910000147466"/>
<dbReference type="AlphaFoldDB" id="A0A8C3X2I0"/>
<reference evidence="1" key="2">
    <citation type="submission" date="2025-09" db="UniProtKB">
        <authorList>
            <consortium name="Ensembl"/>
        </authorList>
    </citation>
    <scope>IDENTIFICATION</scope>
</reference>
<reference evidence="1" key="1">
    <citation type="submission" date="2025-08" db="UniProtKB">
        <authorList>
            <consortium name="Ensembl"/>
        </authorList>
    </citation>
    <scope>IDENTIFICATION</scope>
</reference>
<evidence type="ECO:0000313" key="1">
    <source>
        <dbReference type="Ensembl" id="ENSCWAP00000024822.1"/>
    </source>
</evidence>
<accession>A0A8C3X2I0</accession>
<dbReference type="Proteomes" id="UP000694540">
    <property type="component" value="Unplaced"/>
</dbReference>
<name>A0A8C3X2I0_9CETA</name>
<keyword evidence="2" id="KW-1185">Reference proteome</keyword>
<dbReference type="Ensembl" id="ENSCWAT00000026913.1">
    <property type="protein sequence ID" value="ENSCWAP00000024822.1"/>
    <property type="gene ID" value="ENSCWAG00000018896.1"/>
</dbReference>